<feature type="transmembrane region" description="Helical" evidence="1">
    <location>
        <begin position="95"/>
        <end position="118"/>
    </location>
</feature>
<sequence length="120" mass="13898">MTSKNINGAKKVFKSFLKINWLIGFVTFILVSIFYFKLPQNVPNHMDALFQIDGSGSKIMIFVIPISVFALGIILNLSSQKYDIYFSKFNNLIKYLCILALILLWIVCFKFLIIYVQIIF</sequence>
<name>A0A0R1VU02_9LACO</name>
<keyword evidence="1" id="KW-0472">Membrane</keyword>
<evidence type="ECO:0000313" key="3">
    <source>
        <dbReference type="EMBL" id="KRM06377.1"/>
    </source>
</evidence>
<feature type="transmembrane region" description="Helical" evidence="1">
    <location>
        <begin position="58"/>
        <end position="75"/>
    </location>
</feature>
<dbReference type="Pfam" id="PF07853">
    <property type="entry name" value="DUF1648"/>
    <property type="match status" value="1"/>
</dbReference>
<evidence type="ECO:0000259" key="2">
    <source>
        <dbReference type="Pfam" id="PF07853"/>
    </source>
</evidence>
<dbReference type="Proteomes" id="UP000051451">
    <property type="component" value="Unassembled WGS sequence"/>
</dbReference>
<dbReference type="RefSeq" id="WP_057871298.1">
    <property type="nucleotide sequence ID" value="NZ_AZGB01000015.1"/>
</dbReference>
<keyword evidence="4" id="KW-1185">Reference proteome</keyword>
<accession>A0A0R1VU02</accession>
<gene>
    <name evidence="3" type="ORF">FC89_GL000514</name>
</gene>
<protein>
    <recommendedName>
        <fullName evidence="2">DUF1648 domain-containing protein</fullName>
    </recommendedName>
</protein>
<dbReference type="OrthoDB" id="9808690at2"/>
<dbReference type="GeneID" id="99804823"/>
<keyword evidence="1" id="KW-0812">Transmembrane</keyword>
<reference evidence="3 4" key="1">
    <citation type="journal article" date="2015" name="Genome Announc.">
        <title>Expanding the biotechnology potential of lactobacilli through comparative genomics of 213 strains and associated genera.</title>
        <authorList>
            <person name="Sun Z."/>
            <person name="Harris H.M."/>
            <person name="McCann A."/>
            <person name="Guo C."/>
            <person name="Argimon S."/>
            <person name="Zhang W."/>
            <person name="Yang X."/>
            <person name="Jeffery I.B."/>
            <person name="Cooney J.C."/>
            <person name="Kagawa T.F."/>
            <person name="Liu W."/>
            <person name="Song Y."/>
            <person name="Salvetti E."/>
            <person name="Wrobel A."/>
            <person name="Rasinkangas P."/>
            <person name="Parkhill J."/>
            <person name="Rea M.C."/>
            <person name="O'Sullivan O."/>
            <person name="Ritari J."/>
            <person name="Douillard F.P."/>
            <person name="Paul Ross R."/>
            <person name="Yang R."/>
            <person name="Briner A.E."/>
            <person name="Felis G.E."/>
            <person name="de Vos W.M."/>
            <person name="Barrangou R."/>
            <person name="Klaenhammer T.R."/>
            <person name="Caufield P.W."/>
            <person name="Cui Y."/>
            <person name="Zhang H."/>
            <person name="O'Toole P.W."/>
        </authorList>
    </citation>
    <scope>NUCLEOTIDE SEQUENCE [LARGE SCALE GENOMIC DNA]</scope>
    <source>
        <strain evidence="3 4">DSM 18630</strain>
    </source>
</reference>
<evidence type="ECO:0000313" key="4">
    <source>
        <dbReference type="Proteomes" id="UP000051451"/>
    </source>
</evidence>
<dbReference type="EMBL" id="AZGB01000015">
    <property type="protein sequence ID" value="KRM06377.1"/>
    <property type="molecule type" value="Genomic_DNA"/>
</dbReference>
<dbReference type="PATRIC" id="fig|1423750.3.peg.530"/>
<organism evidence="3 4">
    <name type="scientific">Liquorilactobacillus ghanensis DSM 18630</name>
    <dbReference type="NCBI Taxonomy" id="1423750"/>
    <lineage>
        <taxon>Bacteria</taxon>
        <taxon>Bacillati</taxon>
        <taxon>Bacillota</taxon>
        <taxon>Bacilli</taxon>
        <taxon>Lactobacillales</taxon>
        <taxon>Lactobacillaceae</taxon>
        <taxon>Liquorilactobacillus</taxon>
    </lineage>
</organism>
<proteinExistence type="predicted"/>
<comment type="caution">
    <text evidence="3">The sequence shown here is derived from an EMBL/GenBank/DDBJ whole genome shotgun (WGS) entry which is preliminary data.</text>
</comment>
<keyword evidence="1" id="KW-1133">Transmembrane helix</keyword>
<dbReference type="AlphaFoldDB" id="A0A0R1VU02"/>
<dbReference type="InterPro" id="IPR012867">
    <property type="entry name" value="DUF1648"/>
</dbReference>
<evidence type="ECO:0000256" key="1">
    <source>
        <dbReference type="SAM" id="Phobius"/>
    </source>
</evidence>
<feature type="transmembrane region" description="Helical" evidence="1">
    <location>
        <begin position="21"/>
        <end position="38"/>
    </location>
</feature>
<feature type="domain" description="DUF1648" evidence="2">
    <location>
        <begin position="23"/>
        <end position="66"/>
    </location>
</feature>